<gene>
    <name evidence="1" type="ORF">METZ01_LOCUS417560</name>
</gene>
<protein>
    <recommendedName>
        <fullName evidence="2">Enolase C-terminal domain-containing protein</fullName>
    </recommendedName>
</protein>
<feature type="non-terminal residue" evidence="1">
    <location>
        <position position="273"/>
    </location>
</feature>
<reference evidence="1" key="1">
    <citation type="submission" date="2018-05" db="EMBL/GenBank/DDBJ databases">
        <authorList>
            <person name="Lanie J.A."/>
            <person name="Ng W.-L."/>
            <person name="Kazmierczak K.M."/>
            <person name="Andrzejewski T.M."/>
            <person name="Davidsen T.M."/>
            <person name="Wayne K.J."/>
            <person name="Tettelin H."/>
            <person name="Glass J.I."/>
            <person name="Rusch D."/>
            <person name="Podicherti R."/>
            <person name="Tsui H.-C.T."/>
            <person name="Winkler M.E."/>
        </authorList>
    </citation>
    <scope>NUCLEOTIDE SEQUENCE</scope>
</reference>
<organism evidence="1">
    <name type="scientific">marine metagenome</name>
    <dbReference type="NCBI Taxonomy" id="408172"/>
    <lineage>
        <taxon>unclassified sequences</taxon>
        <taxon>metagenomes</taxon>
        <taxon>ecological metagenomes</taxon>
    </lineage>
</organism>
<dbReference type="EMBL" id="UINC01164060">
    <property type="protein sequence ID" value="SVD64706.1"/>
    <property type="molecule type" value="Genomic_DNA"/>
</dbReference>
<dbReference type="Gene3D" id="3.20.20.120">
    <property type="entry name" value="Enolase-like C-terminal domain"/>
    <property type="match status" value="1"/>
</dbReference>
<dbReference type="SUPFAM" id="SSF51604">
    <property type="entry name" value="Enolase C-terminal domain-like"/>
    <property type="match status" value="1"/>
</dbReference>
<name>A0A382X0G2_9ZZZZ</name>
<evidence type="ECO:0008006" key="2">
    <source>
        <dbReference type="Google" id="ProtNLM"/>
    </source>
</evidence>
<sequence>PAEALPNKPRSTIIARHTIGLGDPLTPADVTDETRADDTLPLDLESCVGAYGLTHFKIKVCGNLDTDLPRLRTIAELLGPQALFTLDGNEQYASIAAFREHWEAWREDETVREFLDAGLLLVEQPAHRDETFAPAVADDFSSWPKRPSFIIDEADGSLDSLPTALDLSYDGASHKNCKGIVKGIANAATLAQAGASRERPVHLSGEDLANVGPIALLQDLAIMATLGIEHVERNGHHYFKGLSAWPEPVRETILSDHGDLYHRHPDGYPTLHI</sequence>
<evidence type="ECO:0000313" key="1">
    <source>
        <dbReference type="EMBL" id="SVD64706.1"/>
    </source>
</evidence>
<accession>A0A382X0G2</accession>
<feature type="non-terminal residue" evidence="1">
    <location>
        <position position="1"/>
    </location>
</feature>
<dbReference type="InterPro" id="IPR036849">
    <property type="entry name" value="Enolase-like_C_sf"/>
</dbReference>
<proteinExistence type="predicted"/>
<dbReference type="AlphaFoldDB" id="A0A382X0G2"/>